<comment type="similarity">
    <text evidence="1">Belongs to the multicopper oxidase family.</text>
</comment>
<keyword evidence="5" id="KW-0186">Copper</keyword>
<dbReference type="PANTHER" id="PTHR11709">
    <property type="entry name" value="MULTI-COPPER OXIDASE"/>
    <property type="match status" value="1"/>
</dbReference>
<dbReference type="Pfam" id="PF07731">
    <property type="entry name" value="Cu-oxidase_2"/>
    <property type="match status" value="1"/>
</dbReference>
<proteinExistence type="inferred from homology"/>
<keyword evidence="4" id="KW-0560">Oxidoreductase</keyword>
<sequence>MVFTRLVGAVSLLTFALNAFAAPHAVQFTKRADTVKFEVDLTWEDVNPAGGATKKGILINGTSPGPALKLNLGDSVEFLVHNNMDEPTTIHFHGISQAKTPWSDGVPGLSQKAIQPGDSFLYQWEADEAGTYWYHAHYRSQIIDGCFGAIVIKNSKDAPRPWSFISNDTEVQKQLTAADDSLQPVFVSDYVDMTSAELHATEEKGNLDIACVDAILINGKGSRICKTQDEINALTSPRYANLLSSVPSGQLTGKGCLPPLPQTQGANFTFDVSAIPSSVYFDCTASEGNQTKIEVDASKGWAAITFIGSAGIELFKYTIDGHKFWVYAIDGQYVVPQLVDTVVLNNGDRQTVMIKLDQPAADYTIRVTNQGLNQIISGYATLSYKGAVSAAGQGDSLAIMDYAGTNKTLPLMFAPPKAVPFPPRNMSQTVDQTFIFTTKKMLNPYTWTLTGSETFNVTREDSTPLLFEQPSAIPEDQVIIRTQMPHPFHKHANKAYLIGQGVGDFPWSSIAEAQASGALPPTAINTKAAPLRDGFTSPPAEGNSTWIAVRYHVEAPGAFLFHCHVQTHMNGGMAFAILDGVDKWPEVPEVYLNGTGIASKLQKKGKTHPSS</sequence>
<dbReference type="EMBL" id="LFJN01000004">
    <property type="protein sequence ID" value="KPI44094.1"/>
    <property type="molecule type" value="Genomic_DNA"/>
</dbReference>
<evidence type="ECO:0000259" key="8">
    <source>
        <dbReference type="Pfam" id="PF00394"/>
    </source>
</evidence>
<feature type="domain" description="Plastocyanin-like" evidence="8">
    <location>
        <begin position="185"/>
        <end position="387"/>
    </location>
</feature>
<dbReference type="PANTHER" id="PTHR11709:SF488">
    <property type="entry name" value="LACCASE-RELATED"/>
    <property type="match status" value="1"/>
</dbReference>
<feature type="signal peptide" evidence="7">
    <location>
        <begin position="1"/>
        <end position="21"/>
    </location>
</feature>
<keyword evidence="3 7" id="KW-0732">Signal</keyword>
<dbReference type="InterPro" id="IPR045087">
    <property type="entry name" value="Cu-oxidase_fam"/>
</dbReference>
<dbReference type="InterPro" id="IPR008972">
    <property type="entry name" value="Cupredoxin"/>
</dbReference>
<organism evidence="11 12">
    <name type="scientific">Cyphellophora attinorum</name>
    <dbReference type="NCBI Taxonomy" id="1664694"/>
    <lineage>
        <taxon>Eukaryota</taxon>
        <taxon>Fungi</taxon>
        <taxon>Dikarya</taxon>
        <taxon>Ascomycota</taxon>
        <taxon>Pezizomycotina</taxon>
        <taxon>Eurotiomycetes</taxon>
        <taxon>Chaetothyriomycetidae</taxon>
        <taxon>Chaetothyriales</taxon>
        <taxon>Cyphellophoraceae</taxon>
        <taxon>Cyphellophora</taxon>
    </lineage>
</organism>
<dbReference type="VEuPathDB" id="FungiDB:AB675_6254"/>
<evidence type="ECO:0000256" key="1">
    <source>
        <dbReference type="ARBA" id="ARBA00010609"/>
    </source>
</evidence>
<dbReference type="InterPro" id="IPR011706">
    <property type="entry name" value="Cu-oxidase_C"/>
</dbReference>
<evidence type="ECO:0000259" key="9">
    <source>
        <dbReference type="Pfam" id="PF07731"/>
    </source>
</evidence>
<evidence type="ECO:0000256" key="3">
    <source>
        <dbReference type="ARBA" id="ARBA00022729"/>
    </source>
</evidence>
<dbReference type="CDD" id="cd13876">
    <property type="entry name" value="CuRO_2_Abr2_like"/>
    <property type="match status" value="1"/>
</dbReference>
<dbReference type="GO" id="GO:0016491">
    <property type="term" value="F:oxidoreductase activity"/>
    <property type="evidence" value="ECO:0007669"/>
    <property type="project" value="UniProtKB-KW"/>
</dbReference>
<dbReference type="Pfam" id="PF00394">
    <property type="entry name" value="Cu-oxidase"/>
    <property type="match status" value="1"/>
</dbReference>
<dbReference type="OrthoDB" id="2121828at2759"/>
<dbReference type="STRING" id="1664694.A0A0N1P0U9"/>
<reference evidence="11 12" key="1">
    <citation type="submission" date="2015-06" db="EMBL/GenBank/DDBJ databases">
        <title>Draft genome of the ant-associated black yeast Phialophora attae CBS 131958.</title>
        <authorList>
            <person name="Moreno L.F."/>
            <person name="Stielow B.J."/>
            <person name="de Hoog S."/>
            <person name="Vicente V.A."/>
            <person name="Weiss V.A."/>
            <person name="de Vries M."/>
            <person name="Cruz L.M."/>
            <person name="Souza E.M."/>
        </authorList>
    </citation>
    <scope>NUCLEOTIDE SEQUENCE [LARGE SCALE GENOMIC DNA]</scope>
    <source>
        <strain evidence="11 12">CBS 131958</strain>
    </source>
</reference>
<feature type="domain" description="Plastocyanin-like" evidence="10">
    <location>
        <begin position="41"/>
        <end position="156"/>
    </location>
</feature>
<gene>
    <name evidence="11" type="ORF">AB675_6254</name>
</gene>
<keyword evidence="2" id="KW-0479">Metal-binding</keyword>
<dbReference type="Pfam" id="PF07732">
    <property type="entry name" value="Cu-oxidase_3"/>
    <property type="match status" value="1"/>
</dbReference>
<evidence type="ECO:0000259" key="10">
    <source>
        <dbReference type="Pfam" id="PF07732"/>
    </source>
</evidence>
<dbReference type="GO" id="GO:0005507">
    <property type="term" value="F:copper ion binding"/>
    <property type="evidence" value="ECO:0007669"/>
    <property type="project" value="InterPro"/>
</dbReference>
<dbReference type="GeneID" id="28738412"/>
<dbReference type="SUPFAM" id="SSF49503">
    <property type="entry name" value="Cupredoxins"/>
    <property type="match status" value="3"/>
</dbReference>
<dbReference type="AlphaFoldDB" id="A0A0N1P0U9"/>
<dbReference type="InterPro" id="IPR001117">
    <property type="entry name" value="Cu-oxidase_2nd"/>
</dbReference>
<comment type="caution">
    <text evidence="11">The sequence shown here is derived from an EMBL/GenBank/DDBJ whole genome shotgun (WGS) entry which is preliminary data.</text>
</comment>
<dbReference type="Gene3D" id="2.60.40.420">
    <property type="entry name" value="Cupredoxins - blue copper proteins"/>
    <property type="match status" value="3"/>
</dbReference>
<keyword evidence="12" id="KW-1185">Reference proteome</keyword>
<accession>A0A0N1P0U9</accession>
<dbReference type="CDD" id="cd13898">
    <property type="entry name" value="CuRO_3_Abr2_like"/>
    <property type="match status" value="1"/>
</dbReference>
<dbReference type="InterPro" id="IPR033138">
    <property type="entry name" value="Cu_oxidase_CS"/>
</dbReference>
<evidence type="ECO:0000313" key="12">
    <source>
        <dbReference type="Proteomes" id="UP000038010"/>
    </source>
</evidence>
<dbReference type="InterPro" id="IPR011707">
    <property type="entry name" value="Cu-oxidase-like_N"/>
</dbReference>
<keyword evidence="6" id="KW-0325">Glycoprotein</keyword>
<dbReference type="CDD" id="cd13850">
    <property type="entry name" value="CuRO_1_Abr2_like"/>
    <property type="match status" value="1"/>
</dbReference>
<evidence type="ECO:0000256" key="2">
    <source>
        <dbReference type="ARBA" id="ARBA00022723"/>
    </source>
</evidence>
<dbReference type="PROSITE" id="PS00080">
    <property type="entry name" value="MULTICOPPER_OXIDASE2"/>
    <property type="match status" value="1"/>
</dbReference>
<dbReference type="FunFam" id="2.60.40.420:FF:000036">
    <property type="entry name" value="L-ascorbate oxidase"/>
    <property type="match status" value="1"/>
</dbReference>
<dbReference type="RefSeq" id="XP_018004057.1">
    <property type="nucleotide sequence ID" value="XM_018146532.1"/>
</dbReference>
<dbReference type="Proteomes" id="UP000038010">
    <property type="component" value="Unassembled WGS sequence"/>
</dbReference>
<protein>
    <submittedName>
        <fullName evidence="11">Laccase-1</fullName>
    </submittedName>
</protein>
<evidence type="ECO:0000256" key="5">
    <source>
        <dbReference type="ARBA" id="ARBA00023008"/>
    </source>
</evidence>
<name>A0A0N1P0U9_9EURO</name>
<evidence type="ECO:0000313" key="11">
    <source>
        <dbReference type="EMBL" id="KPI44094.1"/>
    </source>
</evidence>
<dbReference type="PROSITE" id="PS00079">
    <property type="entry name" value="MULTICOPPER_OXIDASE1"/>
    <property type="match status" value="1"/>
</dbReference>
<dbReference type="InterPro" id="IPR002355">
    <property type="entry name" value="Cu_oxidase_Cu_BS"/>
</dbReference>
<evidence type="ECO:0000256" key="4">
    <source>
        <dbReference type="ARBA" id="ARBA00023002"/>
    </source>
</evidence>
<evidence type="ECO:0000256" key="6">
    <source>
        <dbReference type="ARBA" id="ARBA00023180"/>
    </source>
</evidence>
<evidence type="ECO:0000256" key="7">
    <source>
        <dbReference type="SAM" id="SignalP"/>
    </source>
</evidence>
<feature type="domain" description="Plastocyanin-like" evidence="9">
    <location>
        <begin position="481"/>
        <end position="579"/>
    </location>
</feature>
<feature type="chain" id="PRO_5005879505" evidence="7">
    <location>
        <begin position="22"/>
        <end position="611"/>
    </location>
</feature>